<proteinExistence type="predicted"/>
<dbReference type="KEGG" id="sog:RA178_16650"/>
<dbReference type="PROSITE" id="PS00409">
    <property type="entry name" value="PROKAR_NTER_METHYL"/>
    <property type="match status" value="1"/>
</dbReference>
<dbReference type="InterPro" id="IPR045584">
    <property type="entry name" value="Pilin-like"/>
</dbReference>
<dbReference type="RefSeq" id="WP_131525276.1">
    <property type="nucleotide sequence ID" value="NZ_CP132914.1"/>
</dbReference>
<dbReference type="GeneID" id="301340847"/>
<dbReference type="PANTHER" id="PTHR30093">
    <property type="entry name" value="GENERAL SECRETION PATHWAY PROTEIN G"/>
    <property type="match status" value="1"/>
</dbReference>
<dbReference type="GO" id="GO:0015627">
    <property type="term" value="C:type II protein secretion system complex"/>
    <property type="evidence" value="ECO:0007669"/>
    <property type="project" value="InterPro"/>
</dbReference>
<dbReference type="Gene3D" id="3.30.700.10">
    <property type="entry name" value="Glycoprotein, Type 4 Pilin"/>
    <property type="match status" value="1"/>
</dbReference>
<evidence type="ECO:0000256" key="2">
    <source>
        <dbReference type="SAM" id="Phobius"/>
    </source>
</evidence>
<dbReference type="InterPro" id="IPR012902">
    <property type="entry name" value="N_methyl_site"/>
</dbReference>
<keyword evidence="1" id="KW-0488">Methylation</keyword>
<dbReference type="GO" id="GO:0015628">
    <property type="term" value="P:protein secretion by the type II secretion system"/>
    <property type="evidence" value="ECO:0007669"/>
    <property type="project" value="InterPro"/>
</dbReference>
<dbReference type="SUPFAM" id="SSF54523">
    <property type="entry name" value="Pili subunits"/>
    <property type="match status" value="1"/>
</dbReference>
<name>A0AA50Q5G9_9GAMM</name>
<dbReference type="GO" id="GO:0043683">
    <property type="term" value="P:type IV pilus assembly"/>
    <property type="evidence" value="ECO:0007669"/>
    <property type="project" value="InterPro"/>
</dbReference>
<feature type="transmembrane region" description="Helical" evidence="2">
    <location>
        <begin position="7"/>
        <end position="28"/>
    </location>
</feature>
<dbReference type="Pfam" id="PF16732">
    <property type="entry name" value="ComP_DUS"/>
    <property type="match status" value="1"/>
</dbReference>
<organism evidence="3">
    <name type="scientific">Shewanella oncorhynchi</name>
    <dbReference type="NCBI Taxonomy" id="2726434"/>
    <lineage>
        <taxon>Bacteria</taxon>
        <taxon>Pseudomonadati</taxon>
        <taxon>Pseudomonadota</taxon>
        <taxon>Gammaproteobacteria</taxon>
        <taxon>Alteromonadales</taxon>
        <taxon>Shewanellaceae</taxon>
        <taxon>Shewanella</taxon>
    </lineage>
</organism>
<gene>
    <name evidence="3" type="ORF">RA178_16650</name>
</gene>
<sequence>MKVQLKGFTLIEVMIAVVIIGILASIAYPSYTQYIAQSARSEGLAALMRIANLQEQYYLDNKKYATDLTKLVGANPYITEHKHYSVSSSGASSFTIKAVAQGVQASRDASCSPLTISDTGAKGPSAECWK</sequence>
<dbReference type="Pfam" id="PF07963">
    <property type="entry name" value="N_methyl"/>
    <property type="match status" value="1"/>
</dbReference>
<dbReference type="PANTHER" id="PTHR30093:SF47">
    <property type="entry name" value="TYPE IV PILUS NON-CORE MINOR PILIN PILE"/>
    <property type="match status" value="1"/>
</dbReference>
<protein>
    <submittedName>
        <fullName evidence="3">Type IV pilin protein</fullName>
    </submittedName>
</protein>
<dbReference type="NCBIfam" id="TIGR02532">
    <property type="entry name" value="IV_pilin_GFxxxE"/>
    <property type="match status" value="1"/>
</dbReference>
<evidence type="ECO:0000256" key="1">
    <source>
        <dbReference type="ARBA" id="ARBA00022481"/>
    </source>
</evidence>
<dbReference type="EMBL" id="CP132914">
    <property type="protein sequence ID" value="WMB72038.1"/>
    <property type="molecule type" value="Genomic_DNA"/>
</dbReference>
<dbReference type="FunFam" id="3.30.700.10:FF:000002">
    <property type="entry name" value="Type 4 fimbrial biogenesis protein PilE"/>
    <property type="match status" value="1"/>
</dbReference>
<accession>A0AA50Q5G9</accession>
<dbReference type="InterPro" id="IPR000983">
    <property type="entry name" value="Bac_GSPG_pilin"/>
</dbReference>
<keyword evidence="2" id="KW-0812">Transmembrane</keyword>
<keyword evidence="2" id="KW-0472">Membrane</keyword>
<reference evidence="3" key="1">
    <citation type="submission" date="2023-08" db="EMBL/GenBank/DDBJ databases">
        <title>Complete genome sequence of Shewanella oncorhynchi Z-P2, a siderophore putrebactin-producing bacterium.</title>
        <authorList>
            <person name="Zhang Y."/>
        </authorList>
    </citation>
    <scope>NUCLEOTIDE SEQUENCE</scope>
    <source>
        <strain evidence="3">Z-P2</strain>
    </source>
</reference>
<evidence type="ECO:0000313" key="3">
    <source>
        <dbReference type="EMBL" id="WMB72038.1"/>
    </source>
</evidence>
<keyword evidence="2" id="KW-1133">Transmembrane helix</keyword>
<dbReference type="AlphaFoldDB" id="A0AA50Q5G9"/>
<dbReference type="InterPro" id="IPR031982">
    <property type="entry name" value="PilE-like"/>
</dbReference>
<dbReference type="PRINTS" id="PR00813">
    <property type="entry name" value="BCTERIALGSPG"/>
</dbReference>
<dbReference type="Proteomes" id="UP001236800">
    <property type="component" value="Chromosome"/>
</dbReference>